<name>A0A7J9B069_9ROSI</name>
<evidence type="ECO:0000313" key="2">
    <source>
        <dbReference type="Proteomes" id="UP000593574"/>
    </source>
</evidence>
<sequence>MFLRAPWAAHSSTTIAPGSALSWPVRGGFYTELPLGGYINTTVCALSLGGVAGLGGKGLLVHVFPCLNKSGRIAFIAVADITDAITVIANDLFLVKFGLREDRERILNLAYWSFDQCLFSMVPFVKGYDMSCYCFRFIPFWVRIFNILLEKMERQVAIDVGNAIGE</sequence>
<dbReference type="EMBL" id="JABEZV010144540">
    <property type="protein sequence ID" value="MBA0729004.1"/>
    <property type="molecule type" value="Genomic_DNA"/>
</dbReference>
<dbReference type="AlphaFoldDB" id="A0A7J9B069"/>
<feature type="non-terminal residue" evidence="1">
    <location>
        <position position="166"/>
    </location>
</feature>
<evidence type="ECO:0000313" key="1">
    <source>
        <dbReference type="EMBL" id="MBA0729004.1"/>
    </source>
</evidence>
<evidence type="ECO:0008006" key="3">
    <source>
        <dbReference type="Google" id="ProtNLM"/>
    </source>
</evidence>
<dbReference type="Proteomes" id="UP000593574">
    <property type="component" value="Unassembled WGS sequence"/>
</dbReference>
<organism evidence="1 2">
    <name type="scientific">Gossypium laxum</name>
    <dbReference type="NCBI Taxonomy" id="34288"/>
    <lineage>
        <taxon>Eukaryota</taxon>
        <taxon>Viridiplantae</taxon>
        <taxon>Streptophyta</taxon>
        <taxon>Embryophyta</taxon>
        <taxon>Tracheophyta</taxon>
        <taxon>Spermatophyta</taxon>
        <taxon>Magnoliopsida</taxon>
        <taxon>eudicotyledons</taxon>
        <taxon>Gunneridae</taxon>
        <taxon>Pentapetalae</taxon>
        <taxon>rosids</taxon>
        <taxon>malvids</taxon>
        <taxon>Malvales</taxon>
        <taxon>Malvaceae</taxon>
        <taxon>Malvoideae</taxon>
        <taxon>Gossypium</taxon>
    </lineage>
</organism>
<protein>
    <recommendedName>
        <fullName evidence="3">DUF4283 domain-containing protein</fullName>
    </recommendedName>
</protein>
<comment type="caution">
    <text evidence="1">The sequence shown here is derived from an EMBL/GenBank/DDBJ whole genome shotgun (WGS) entry which is preliminary data.</text>
</comment>
<proteinExistence type="predicted"/>
<accession>A0A7J9B069</accession>
<keyword evidence="2" id="KW-1185">Reference proteome</keyword>
<gene>
    <name evidence="1" type="ORF">Golax_023444</name>
</gene>
<reference evidence="1 2" key="1">
    <citation type="journal article" date="2019" name="Genome Biol. Evol.">
        <title>Insights into the evolution of the New World diploid cottons (Gossypium, subgenus Houzingenia) based on genome sequencing.</title>
        <authorList>
            <person name="Grover C.E."/>
            <person name="Arick M.A. 2nd"/>
            <person name="Thrash A."/>
            <person name="Conover J.L."/>
            <person name="Sanders W.S."/>
            <person name="Peterson D.G."/>
            <person name="Frelichowski J.E."/>
            <person name="Scheffler J.A."/>
            <person name="Scheffler B.E."/>
            <person name="Wendel J.F."/>
        </authorList>
    </citation>
    <scope>NUCLEOTIDE SEQUENCE [LARGE SCALE GENOMIC DNA]</scope>
    <source>
        <strain evidence="1">4</strain>
        <tissue evidence="1">Leaf</tissue>
    </source>
</reference>